<dbReference type="GO" id="GO:0070475">
    <property type="term" value="P:rRNA base methylation"/>
    <property type="evidence" value="ECO:0007669"/>
    <property type="project" value="UniProtKB-UniRule"/>
</dbReference>
<evidence type="ECO:0000256" key="10">
    <source>
        <dbReference type="ARBA" id="ARBA00022723"/>
    </source>
</evidence>
<reference evidence="16 17" key="1">
    <citation type="submission" date="2019-08" db="EMBL/GenBank/DDBJ databases">
        <title>Complete genome sequence of Arcobacter acticola.</title>
        <authorList>
            <person name="Miller W."/>
        </authorList>
    </citation>
    <scope>NUCLEOTIDE SEQUENCE [LARGE SCALE GENOMIC DNA]</scope>
    <source>
        <strain evidence="16 17">KCTC 52212</strain>
    </source>
</reference>
<dbReference type="AlphaFoldDB" id="A0A6M8EKK2"/>
<dbReference type="GO" id="GO:0051539">
    <property type="term" value="F:4 iron, 4 sulfur cluster binding"/>
    <property type="evidence" value="ECO:0007669"/>
    <property type="project" value="UniProtKB-UniRule"/>
</dbReference>
<dbReference type="HAMAP" id="MF_01849">
    <property type="entry name" value="RNA_methyltr_RlmN"/>
    <property type="match status" value="1"/>
</dbReference>
<feature type="binding site" evidence="14">
    <location>
        <position position="124"/>
    </location>
    <ligand>
        <name>[4Fe-4S] cluster</name>
        <dbReference type="ChEBI" id="CHEBI:49883"/>
        <note>4Fe-4S-S-AdoMet</note>
    </ligand>
</feature>
<evidence type="ECO:0000256" key="8">
    <source>
        <dbReference type="ARBA" id="ARBA00022691"/>
    </source>
</evidence>
<dbReference type="Pfam" id="PF21016">
    <property type="entry name" value="RlmN_N"/>
    <property type="match status" value="1"/>
</dbReference>
<dbReference type="GO" id="GO:0005737">
    <property type="term" value="C:cytoplasm"/>
    <property type="evidence" value="ECO:0007669"/>
    <property type="project" value="UniProtKB-SubCell"/>
</dbReference>
<keyword evidence="17" id="KW-1185">Reference proteome</keyword>
<keyword evidence="4 14" id="KW-0963">Cytoplasm</keyword>
<name>A0A6M8EKK2_9BACT</name>
<dbReference type="PROSITE" id="PS51918">
    <property type="entry name" value="RADICAL_SAM"/>
    <property type="match status" value="1"/>
</dbReference>
<comment type="function">
    <text evidence="14">Specifically methylates position 2 of adenine 2503 in 23S rRNA and position 2 of adenine 37 in tRNAs.</text>
</comment>
<dbReference type="GO" id="GO:0030488">
    <property type="term" value="P:tRNA methylation"/>
    <property type="evidence" value="ECO:0007669"/>
    <property type="project" value="UniProtKB-UniRule"/>
</dbReference>
<dbReference type="InterPro" id="IPR040072">
    <property type="entry name" value="Methyltransferase_A"/>
</dbReference>
<dbReference type="SUPFAM" id="SSF102114">
    <property type="entry name" value="Radical SAM enzymes"/>
    <property type="match status" value="1"/>
</dbReference>
<evidence type="ECO:0000256" key="1">
    <source>
        <dbReference type="ARBA" id="ARBA00004496"/>
    </source>
</evidence>
<sequence>MAKEGIPSIYDYTLDELKEKLKPSFRAKQVYNWLYKKYANSYDEMKNIPNELKEDLKANYPIDVMTIIKKEQSIDGSIKYLFKLRDNLTVEAVLLLMKDKKKDEDGNIIRSEKYTVCISSQVGCKVGCSFCLTAKGGFVRNLTVGEYIAQIVNIKRDNDIAENKALNIVYMGMGEPLDNFTNFIKAVSIFSELDGLAISRRRQTVSTSGIASKIEKLGQIDLGIQLAISLHAVDDELRSELIPMNKAYNIASIIDAVKKFPIDTRKKVMFEYLVIKGKNDSVDAAKKLIKLLNGIQAKVNLIYFNPYPGTTYQRPEEQDMLRFKDYLNERGLICTIRESKGIDISAACGQLKEKDANGDS</sequence>
<dbReference type="SFLD" id="SFLDG01062">
    <property type="entry name" value="methyltransferase_(Class_A)"/>
    <property type="match status" value="1"/>
</dbReference>
<accession>A0A6M8EKK2</accession>
<dbReference type="InterPro" id="IPR004383">
    <property type="entry name" value="rRNA_lsu_MTrfase_RlmN/Cfr"/>
</dbReference>
<keyword evidence="11 14" id="KW-0408">Iron</keyword>
<dbReference type="InterPro" id="IPR027492">
    <property type="entry name" value="RNA_MTrfase_RlmN"/>
</dbReference>
<dbReference type="InterPro" id="IPR048641">
    <property type="entry name" value="RlmN_N"/>
</dbReference>
<evidence type="ECO:0000313" key="17">
    <source>
        <dbReference type="Proteomes" id="UP000503483"/>
    </source>
</evidence>
<keyword evidence="3 14" id="KW-0004">4Fe-4S</keyword>
<dbReference type="SFLD" id="SFLDF00275">
    <property type="entry name" value="adenosine_C2_methyltransferase"/>
    <property type="match status" value="1"/>
</dbReference>
<comment type="cofactor">
    <cofactor evidence="14">
        <name>[4Fe-4S] cluster</name>
        <dbReference type="ChEBI" id="CHEBI:49883"/>
    </cofactor>
    <text evidence="14">Binds 1 [4Fe-4S] cluster. The cluster is coordinated with 3 cysteines and an exchangeable S-adenosyl-L-methionine.</text>
</comment>
<gene>
    <name evidence="14 16" type="primary">rlmN</name>
    <name evidence="16" type="ORF">AACT_0137</name>
</gene>
<keyword evidence="7 14" id="KW-0808">Transferase</keyword>
<evidence type="ECO:0000256" key="13">
    <source>
        <dbReference type="ARBA" id="ARBA00023157"/>
    </source>
</evidence>
<evidence type="ECO:0000256" key="3">
    <source>
        <dbReference type="ARBA" id="ARBA00022485"/>
    </source>
</evidence>
<dbReference type="SFLD" id="SFLDS00029">
    <property type="entry name" value="Radical_SAM"/>
    <property type="match status" value="1"/>
</dbReference>
<dbReference type="InterPro" id="IPR007197">
    <property type="entry name" value="rSAM"/>
</dbReference>
<feature type="binding site" evidence="14">
    <location>
        <position position="305"/>
    </location>
    <ligand>
        <name>S-adenosyl-L-methionine</name>
        <dbReference type="ChEBI" id="CHEBI:59789"/>
    </ligand>
</feature>
<dbReference type="PANTHER" id="PTHR30544">
    <property type="entry name" value="23S RRNA METHYLTRANSFERASE"/>
    <property type="match status" value="1"/>
</dbReference>
<feature type="binding site" evidence="14">
    <location>
        <position position="206"/>
    </location>
    <ligand>
        <name>S-adenosyl-L-methionine</name>
        <dbReference type="ChEBI" id="CHEBI:59789"/>
    </ligand>
</feature>
<protein>
    <recommendedName>
        <fullName evidence="14">Probable dual-specificity RNA methyltransferase RlmN</fullName>
        <ecNumber evidence="14">2.1.1.192</ecNumber>
    </recommendedName>
    <alternativeName>
        <fullName evidence="14">23S rRNA (adenine(2503)-C(2))-methyltransferase</fullName>
    </alternativeName>
    <alternativeName>
        <fullName evidence="14">23S rRNA m2A2503 methyltransferase</fullName>
    </alternativeName>
    <alternativeName>
        <fullName evidence="14">Ribosomal RNA large subunit methyltransferase N</fullName>
    </alternativeName>
    <alternativeName>
        <fullName evidence="14">tRNA (adenine(37)-C(2))-methyltransferase</fullName>
    </alternativeName>
    <alternativeName>
        <fullName evidence="14">tRNA m2A37 methyltransferase</fullName>
    </alternativeName>
</protein>
<dbReference type="GO" id="GO:0000049">
    <property type="term" value="F:tRNA binding"/>
    <property type="evidence" value="ECO:0007669"/>
    <property type="project" value="UniProtKB-UniRule"/>
</dbReference>
<feature type="domain" description="Radical SAM core" evidence="15">
    <location>
        <begin position="110"/>
        <end position="343"/>
    </location>
</feature>
<feature type="active site" description="Proton acceptor" evidence="14">
    <location>
        <position position="91"/>
    </location>
</feature>
<keyword evidence="13 14" id="KW-1015">Disulfide bond</keyword>
<dbReference type="FunFam" id="3.20.20.70:FF:000014">
    <property type="entry name" value="Probable dual-specificity RNA methyltransferase RlmN"/>
    <property type="match status" value="1"/>
</dbReference>
<evidence type="ECO:0000256" key="4">
    <source>
        <dbReference type="ARBA" id="ARBA00022490"/>
    </source>
</evidence>
<evidence type="ECO:0000313" key="16">
    <source>
        <dbReference type="EMBL" id="QKE27371.1"/>
    </source>
</evidence>
<evidence type="ECO:0000256" key="7">
    <source>
        <dbReference type="ARBA" id="ARBA00022679"/>
    </source>
</evidence>
<keyword evidence="10 14" id="KW-0479">Metal-binding</keyword>
<evidence type="ECO:0000259" key="15">
    <source>
        <dbReference type="PROSITE" id="PS51918"/>
    </source>
</evidence>
<feature type="binding site" evidence="14">
    <location>
        <begin position="174"/>
        <end position="175"/>
    </location>
    <ligand>
        <name>S-adenosyl-L-methionine</name>
        <dbReference type="ChEBI" id="CHEBI:59789"/>
    </ligand>
</feature>
<proteinExistence type="inferred from homology"/>
<dbReference type="SMART" id="SM00729">
    <property type="entry name" value="Elp3"/>
    <property type="match status" value="1"/>
</dbReference>
<dbReference type="Pfam" id="PF04055">
    <property type="entry name" value="Radical_SAM"/>
    <property type="match status" value="1"/>
</dbReference>
<dbReference type="CDD" id="cd01335">
    <property type="entry name" value="Radical_SAM"/>
    <property type="match status" value="1"/>
</dbReference>
<dbReference type="InterPro" id="IPR058240">
    <property type="entry name" value="rSAM_sf"/>
</dbReference>
<keyword evidence="9 14" id="KW-0819">tRNA processing</keyword>
<dbReference type="InterPro" id="IPR006638">
    <property type="entry name" value="Elp3/MiaA/NifB-like_rSAM"/>
</dbReference>
<feature type="binding site" evidence="14">
    <location>
        <position position="128"/>
    </location>
    <ligand>
        <name>[4Fe-4S] cluster</name>
        <dbReference type="ChEBI" id="CHEBI:49883"/>
        <note>4Fe-4S-S-AdoMet</note>
    </ligand>
</feature>
<dbReference type="GO" id="GO:0002935">
    <property type="term" value="F:tRNA (adenine(37)-C2)-methyltransferase activity"/>
    <property type="evidence" value="ECO:0007669"/>
    <property type="project" value="UniProtKB-UniRule"/>
</dbReference>
<evidence type="ECO:0000256" key="2">
    <source>
        <dbReference type="ARBA" id="ARBA00007544"/>
    </source>
</evidence>
<keyword evidence="5 14" id="KW-0698">rRNA processing</keyword>
<evidence type="ECO:0000256" key="5">
    <source>
        <dbReference type="ARBA" id="ARBA00022552"/>
    </source>
</evidence>
<comment type="subcellular location">
    <subcellularLocation>
        <location evidence="1 14">Cytoplasm</location>
    </subcellularLocation>
</comment>
<dbReference type="RefSeq" id="WP_172124016.1">
    <property type="nucleotide sequence ID" value="NZ_CP042652.1"/>
</dbReference>
<dbReference type="GO" id="GO:0019843">
    <property type="term" value="F:rRNA binding"/>
    <property type="evidence" value="ECO:0007669"/>
    <property type="project" value="UniProtKB-UniRule"/>
</dbReference>
<dbReference type="NCBIfam" id="TIGR00048">
    <property type="entry name" value="rRNA_mod_RlmN"/>
    <property type="match status" value="1"/>
</dbReference>
<evidence type="ECO:0000256" key="14">
    <source>
        <dbReference type="HAMAP-Rule" id="MF_01849"/>
    </source>
</evidence>
<dbReference type="GO" id="GO:0070040">
    <property type="term" value="F:rRNA (adenine(2503)-C2-)-methyltransferase activity"/>
    <property type="evidence" value="ECO:0007669"/>
    <property type="project" value="UniProtKB-UniRule"/>
</dbReference>
<comment type="caution">
    <text evidence="14">Lacks conserved residue(s) required for the propagation of feature annotation.</text>
</comment>
<comment type="catalytic activity">
    <reaction evidence="14">
        <text>adenosine(2503) in 23S rRNA + 2 reduced [2Fe-2S]-[ferredoxin] + 2 S-adenosyl-L-methionine = 2-methyladenosine(2503) in 23S rRNA + 5'-deoxyadenosine + L-methionine + 2 oxidized [2Fe-2S]-[ferredoxin] + S-adenosyl-L-homocysteine</text>
        <dbReference type="Rhea" id="RHEA:42916"/>
        <dbReference type="Rhea" id="RHEA-COMP:10000"/>
        <dbReference type="Rhea" id="RHEA-COMP:10001"/>
        <dbReference type="Rhea" id="RHEA-COMP:10152"/>
        <dbReference type="Rhea" id="RHEA-COMP:10282"/>
        <dbReference type="ChEBI" id="CHEBI:17319"/>
        <dbReference type="ChEBI" id="CHEBI:33737"/>
        <dbReference type="ChEBI" id="CHEBI:33738"/>
        <dbReference type="ChEBI" id="CHEBI:57844"/>
        <dbReference type="ChEBI" id="CHEBI:57856"/>
        <dbReference type="ChEBI" id="CHEBI:59789"/>
        <dbReference type="ChEBI" id="CHEBI:74411"/>
        <dbReference type="ChEBI" id="CHEBI:74497"/>
        <dbReference type="EC" id="2.1.1.192"/>
    </reaction>
</comment>
<feature type="binding site" evidence="14">
    <location>
        <position position="131"/>
    </location>
    <ligand>
        <name>[4Fe-4S] cluster</name>
        <dbReference type="ChEBI" id="CHEBI:49883"/>
        <note>4Fe-4S-S-AdoMet</note>
    </ligand>
</feature>
<organism evidence="16 17">
    <name type="scientific">Arcobacter acticola</name>
    <dbReference type="NCBI Taxonomy" id="1849015"/>
    <lineage>
        <taxon>Bacteria</taxon>
        <taxon>Pseudomonadati</taxon>
        <taxon>Campylobacterota</taxon>
        <taxon>Epsilonproteobacteria</taxon>
        <taxon>Campylobacterales</taxon>
        <taxon>Arcobacteraceae</taxon>
        <taxon>Arcobacter</taxon>
    </lineage>
</organism>
<dbReference type="GO" id="GO:0046872">
    <property type="term" value="F:metal ion binding"/>
    <property type="evidence" value="ECO:0007669"/>
    <property type="project" value="UniProtKB-KW"/>
</dbReference>
<dbReference type="KEGG" id="paco:AACT_0137"/>
<dbReference type="Gene3D" id="1.10.150.530">
    <property type="match status" value="1"/>
</dbReference>
<dbReference type="Gene3D" id="3.20.20.70">
    <property type="entry name" value="Aldolase class I"/>
    <property type="match status" value="1"/>
</dbReference>
<evidence type="ECO:0000256" key="6">
    <source>
        <dbReference type="ARBA" id="ARBA00022603"/>
    </source>
</evidence>
<comment type="similarity">
    <text evidence="2 14">Belongs to the radical SAM superfamily. RlmN family.</text>
</comment>
<feature type="binding site" evidence="14">
    <location>
        <begin position="229"/>
        <end position="231"/>
    </location>
    <ligand>
        <name>S-adenosyl-L-methionine</name>
        <dbReference type="ChEBI" id="CHEBI:59789"/>
    </ligand>
</feature>
<evidence type="ECO:0000256" key="11">
    <source>
        <dbReference type="ARBA" id="ARBA00023004"/>
    </source>
</evidence>
<keyword evidence="12 14" id="KW-0411">Iron-sulfur</keyword>
<keyword evidence="8 14" id="KW-0949">S-adenosyl-L-methionine</keyword>
<dbReference type="InterPro" id="IPR013785">
    <property type="entry name" value="Aldolase_TIM"/>
</dbReference>
<dbReference type="PANTHER" id="PTHR30544:SF5">
    <property type="entry name" value="RADICAL SAM CORE DOMAIN-CONTAINING PROTEIN"/>
    <property type="match status" value="1"/>
</dbReference>
<dbReference type="Proteomes" id="UP000503483">
    <property type="component" value="Chromosome"/>
</dbReference>
<evidence type="ECO:0000256" key="12">
    <source>
        <dbReference type="ARBA" id="ARBA00023014"/>
    </source>
</evidence>
<feature type="active site" description="S-methylcysteine intermediate" evidence="14">
    <location>
        <position position="348"/>
    </location>
</feature>
<comment type="catalytic activity">
    <reaction evidence="14">
        <text>adenosine(37) in tRNA + 2 reduced [2Fe-2S]-[ferredoxin] + 2 S-adenosyl-L-methionine = 2-methyladenosine(37) in tRNA + 5'-deoxyadenosine + L-methionine + 2 oxidized [2Fe-2S]-[ferredoxin] + S-adenosyl-L-homocysteine</text>
        <dbReference type="Rhea" id="RHEA:43332"/>
        <dbReference type="Rhea" id="RHEA-COMP:10000"/>
        <dbReference type="Rhea" id="RHEA-COMP:10001"/>
        <dbReference type="Rhea" id="RHEA-COMP:10162"/>
        <dbReference type="Rhea" id="RHEA-COMP:10485"/>
        <dbReference type="ChEBI" id="CHEBI:17319"/>
        <dbReference type="ChEBI" id="CHEBI:33737"/>
        <dbReference type="ChEBI" id="CHEBI:33738"/>
        <dbReference type="ChEBI" id="CHEBI:57844"/>
        <dbReference type="ChEBI" id="CHEBI:57856"/>
        <dbReference type="ChEBI" id="CHEBI:59789"/>
        <dbReference type="ChEBI" id="CHEBI:74411"/>
        <dbReference type="ChEBI" id="CHEBI:74497"/>
        <dbReference type="EC" id="2.1.1.192"/>
    </reaction>
</comment>
<dbReference type="EMBL" id="CP042652">
    <property type="protein sequence ID" value="QKE27371.1"/>
    <property type="molecule type" value="Genomic_DNA"/>
</dbReference>
<dbReference type="PIRSF" id="PIRSF006004">
    <property type="entry name" value="CHP00048"/>
    <property type="match status" value="1"/>
</dbReference>
<evidence type="ECO:0000256" key="9">
    <source>
        <dbReference type="ARBA" id="ARBA00022694"/>
    </source>
</evidence>
<keyword evidence="6 14" id="KW-0489">Methyltransferase</keyword>
<dbReference type="EC" id="2.1.1.192" evidence="14"/>
<comment type="miscellaneous">
    <text evidence="14">Reaction proceeds by a ping-pong mechanism involving intermediate methylation of a conserved cysteine residue.</text>
</comment>